<dbReference type="InterPro" id="IPR003423">
    <property type="entry name" value="OMP_efflux"/>
</dbReference>
<keyword evidence="4" id="KW-1185">Reference proteome</keyword>
<dbReference type="PANTHER" id="PTHR30203:SF21">
    <property type="entry name" value="OUTER MEMBRANE COMPONENT OF MULTIDRUG EFFLUX PUMP-RELATED"/>
    <property type="match status" value="1"/>
</dbReference>
<dbReference type="Pfam" id="PF02321">
    <property type="entry name" value="OEP"/>
    <property type="match status" value="2"/>
</dbReference>
<comment type="subcellular location">
    <subcellularLocation>
        <location evidence="2">Cell membrane</location>
        <topology evidence="2">Lipid-anchor</topology>
    </subcellularLocation>
</comment>
<dbReference type="InterPro" id="IPR010131">
    <property type="entry name" value="MdtP/NodT-like"/>
</dbReference>
<reference evidence="3 4" key="1">
    <citation type="submission" date="2019-07" db="EMBL/GenBank/DDBJ databases">
        <title>Novel species isolated from glacier.</title>
        <authorList>
            <person name="Liu Q."/>
            <person name="Xin Y.-H."/>
        </authorList>
    </citation>
    <scope>NUCLEOTIDE SEQUENCE [LARGE SCALE GENOMIC DNA]</scope>
    <source>
        <strain evidence="3 4">LB1R16</strain>
    </source>
</reference>
<dbReference type="Gene3D" id="1.20.1600.10">
    <property type="entry name" value="Outer membrane efflux proteins (OEP)"/>
    <property type="match status" value="1"/>
</dbReference>
<dbReference type="OrthoDB" id="9770517at2"/>
<dbReference type="PANTHER" id="PTHR30203">
    <property type="entry name" value="OUTER MEMBRANE CATION EFFLUX PROTEIN"/>
    <property type="match status" value="1"/>
</dbReference>
<dbReference type="PROSITE" id="PS51257">
    <property type="entry name" value="PROKAR_LIPOPROTEIN"/>
    <property type="match status" value="1"/>
</dbReference>
<organism evidence="3 4">
    <name type="scientific">Glacieibacterium frigidum</name>
    <dbReference type="NCBI Taxonomy" id="2593303"/>
    <lineage>
        <taxon>Bacteria</taxon>
        <taxon>Pseudomonadati</taxon>
        <taxon>Pseudomonadota</taxon>
        <taxon>Alphaproteobacteria</taxon>
        <taxon>Sphingomonadales</taxon>
        <taxon>Sphingosinicellaceae</taxon>
        <taxon>Glacieibacterium</taxon>
    </lineage>
</organism>
<keyword evidence="2" id="KW-0564">Palmitate</keyword>
<evidence type="ECO:0000313" key="3">
    <source>
        <dbReference type="EMBL" id="TRW15294.1"/>
    </source>
</evidence>
<dbReference type="SUPFAM" id="SSF56954">
    <property type="entry name" value="Outer membrane efflux proteins (OEP)"/>
    <property type="match status" value="1"/>
</dbReference>
<proteinExistence type="inferred from homology"/>
<dbReference type="AlphaFoldDB" id="A0A552UAQ4"/>
<keyword evidence="2" id="KW-1134">Transmembrane beta strand</keyword>
<gene>
    <name evidence="3" type="ORF">FMM06_12260</name>
</gene>
<keyword evidence="2" id="KW-0472">Membrane</keyword>
<name>A0A552UAQ4_9SPHN</name>
<keyword evidence="2" id="KW-0449">Lipoprotein</keyword>
<keyword evidence="2" id="KW-0812">Transmembrane</keyword>
<protein>
    <submittedName>
        <fullName evidence="3">TolC family protein</fullName>
    </submittedName>
</protein>
<accession>A0A552UAQ4</accession>
<sequence>MRKIILCTLLLSTAACTSGPNYVRPRPASADQATFVTALPSATATTAPDSTWWRIYEDPVLDALIERALAANTDLRAAIANLKAADAVLGEARNARLPQTMISGQATYGRTQPPLFLQGDRFTGQGGIQLAYEADLFGRVSRSIEAARADAAATDFARAAVQVRVVAAVTNAYLSACTATRAIAAVRSSIDLTTESARIIALQERAGSAAVLDVARAEGQRAEARAALAPSEDARQSALYELAALLGLPPAQVPEAAARCGSAPGPHRPIPVGDVAGLLQRRPDIAESERRLAAATARIGVATAELYPRISFGASVAQAGGEGISQSRGLVYGLGPLLSFSFPNTSAARARIRQSEARTEAALADFDGVVLTALKEVEQALSGYGTSVRRREDLAVAEQRTEQAFRLADLRYRAGSIAYVDVILAQSELVRARLALVEQDRLVASNLVILFRALGGGWTPAPSR</sequence>
<dbReference type="GO" id="GO:0005886">
    <property type="term" value="C:plasma membrane"/>
    <property type="evidence" value="ECO:0007669"/>
    <property type="project" value="UniProtKB-SubCell"/>
</dbReference>
<evidence type="ECO:0000256" key="1">
    <source>
        <dbReference type="ARBA" id="ARBA00007613"/>
    </source>
</evidence>
<evidence type="ECO:0000256" key="2">
    <source>
        <dbReference type="RuleBase" id="RU362097"/>
    </source>
</evidence>
<dbReference type="Gene3D" id="2.20.200.10">
    <property type="entry name" value="Outer membrane efflux proteins (OEP)"/>
    <property type="match status" value="1"/>
</dbReference>
<evidence type="ECO:0000313" key="4">
    <source>
        <dbReference type="Proteomes" id="UP000317894"/>
    </source>
</evidence>
<comment type="similarity">
    <text evidence="1 2">Belongs to the outer membrane factor (OMF) (TC 1.B.17) family.</text>
</comment>
<dbReference type="Proteomes" id="UP000317894">
    <property type="component" value="Unassembled WGS sequence"/>
</dbReference>
<comment type="caution">
    <text evidence="3">The sequence shown here is derived from an EMBL/GenBank/DDBJ whole genome shotgun (WGS) entry which is preliminary data.</text>
</comment>
<dbReference type="GO" id="GO:0015562">
    <property type="term" value="F:efflux transmembrane transporter activity"/>
    <property type="evidence" value="ECO:0007669"/>
    <property type="project" value="InterPro"/>
</dbReference>
<dbReference type="NCBIfam" id="TIGR01845">
    <property type="entry name" value="outer_NodT"/>
    <property type="match status" value="1"/>
</dbReference>
<dbReference type="EMBL" id="VJWA01000002">
    <property type="protein sequence ID" value="TRW15294.1"/>
    <property type="molecule type" value="Genomic_DNA"/>
</dbReference>